<sequence>MIKKLALVLAMALAVGLPVAASASAADSPVREIRGHGLSACPKQSLCLYEKGDFNDADHDAKIWVVTGDVTDLSDYGADNEASSAYFNMTGKEATLFENTNQNTGDNGDEIDMAPTKRLASLDDQWGNYGGPYDYKRAIVHLNDAVSSVWFF</sequence>
<accession>A0A1U9R174</accession>
<dbReference type="AlphaFoldDB" id="A0A1U9R174"/>
<dbReference type="Proteomes" id="UP000189677">
    <property type="component" value="Chromosome"/>
</dbReference>
<dbReference type="RefSeq" id="WP_078078937.1">
    <property type="nucleotide sequence ID" value="NZ_CP018047.1"/>
</dbReference>
<proteinExistence type="predicted"/>
<dbReference type="OrthoDB" id="4281314at2"/>
<keyword evidence="1" id="KW-0732">Signal</keyword>
<name>A0A1U9R174_STRNV</name>
<feature type="signal peptide" evidence="1">
    <location>
        <begin position="1"/>
        <end position="25"/>
    </location>
</feature>
<reference evidence="2 3" key="1">
    <citation type="submission" date="2016-11" db="EMBL/GenBank/DDBJ databases">
        <title>Complete genome sequence of Streptomyces niveus SCSIO 3406.</title>
        <authorList>
            <person name="Zhu Q."/>
            <person name="Cheng W."/>
            <person name="Song Y."/>
            <person name="Li Q."/>
            <person name="Ju J."/>
        </authorList>
    </citation>
    <scope>NUCLEOTIDE SEQUENCE [LARGE SCALE GENOMIC DNA]</scope>
    <source>
        <strain evidence="2 3">SCSIO 3406</strain>
    </source>
</reference>
<evidence type="ECO:0000313" key="3">
    <source>
        <dbReference type="Proteomes" id="UP000189677"/>
    </source>
</evidence>
<gene>
    <name evidence="2" type="ORF">BBN63_32820</name>
</gene>
<feature type="chain" id="PRO_5013138105" description="Peptidase inhibitor family I36" evidence="1">
    <location>
        <begin position="26"/>
        <end position="152"/>
    </location>
</feature>
<dbReference type="KEGG" id="snw:BBN63_32820"/>
<evidence type="ECO:0000256" key="1">
    <source>
        <dbReference type="SAM" id="SignalP"/>
    </source>
</evidence>
<evidence type="ECO:0008006" key="4">
    <source>
        <dbReference type="Google" id="ProtNLM"/>
    </source>
</evidence>
<evidence type="ECO:0000313" key="2">
    <source>
        <dbReference type="EMBL" id="AQU70256.1"/>
    </source>
</evidence>
<dbReference type="EMBL" id="CP018047">
    <property type="protein sequence ID" value="AQU70256.1"/>
    <property type="molecule type" value="Genomic_DNA"/>
</dbReference>
<keyword evidence="3" id="KW-1185">Reference proteome</keyword>
<dbReference type="Pfam" id="PF03995">
    <property type="entry name" value="Inhibitor_I36"/>
    <property type="match status" value="1"/>
</dbReference>
<organism evidence="2 3">
    <name type="scientific">Streptomyces niveus</name>
    <name type="common">Streptomyces spheroides</name>
    <dbReference type="NCBI Taxonomy" id="193462"/>
    <lineage>
        <taxon>Bacteria</taxon>
        <taxon>Bacillati</taxon>
        <taxon>Actinomycetota</taxon>
        <taxon>Actinomycetes</taxon>
        <taxon>Kitasatosporales</taxon>
        <taxon>Streptomycetaceae</taxon>
        <taxon>Streptomyces</taxon>
    </lineage>
</organism>
<protein>
    <recommendedName>
        <fullName evidence="4">Peptidase inhibitor family I36</fullName>
    </recommendedName>
</protein>